<keyword evidence="1" id="KW-0812">Transmembrane</keyword>
<comment type="caution">
    <text evidence="2">The sequence shown here is derived from an EMBL/GenBank/DDBJ whole genome shotgun (WGS) entry which is preliminary data.</text>
</comment>
<dbReference type="EMBL" id="VSSQ01009218">
    <property type="protein sequence ID" value="MPM41026.1"/>
    <property type="molecule type" value="Genomic_DNA"/>
</dbReference>
<name>A0A644ZJH3_9ZZZZ</name>
<dbReference type="AlphaFoldDB" id="A0A644ZJH3"/>
<feature type="transmembrane region" description="Helical" evidence="1">
    <location>
        <begin position="87"/>
        <end position="108"/>
    </location>
</feature>
<keyword evidence="1" id="KW-1133">Transmembrane helix</keyword>
<protein>
    <submittedName>
        <fullName evidence="2">Uncharacterized protein</fullName>
    </submittedName>
</protein>
<proteinExistence type="predicted"/>
<evidence type="ECO:0000313" key="2">
    <source>
        <dbReference type="EMBL" id="MPM41026.1"/>
    </source>
</evidence>
<accession>A0A644ZJH3</accession>
<gene>
    <name evidence="2" type="ORF">SDC9_87675</name>
</gene>
<evidence type="ECO:0000256" key="1">
    <source>
        <dbReference type="SAM" id="Phobius"/>
    </source>
</evidence>
<organism evidence="2">
    <name type="scientific">bioreactor metagenome</name>
    <dbReference type="NCBI Taxonomy" id="1076179"/>
    <lineage>
        <taxon>unclassified sequences</taxon>
        <taxon>metagenomes</taxon>
        <taxon>ecological metagenomes</taxon>
    </lineage>
</organism>
<sequence length="141" mass="16496">MKKKKKNNTTRKTSIENNVVDKYYNEDYNNDILEENLEESLEFEKKLHVMKDKLEFTEDNLDLEVNILENIVKAEEIILRKKERSEIFYFLISSVLLFALITITSIINPNFIKVYLFIAVASPIALLPIAFKSIKGRGSYE</sequence>
<reference evidence="2" key="1">
    <citation type="submission" date="2019-08" db="EMBL/GenBank/DDBJ databases">
        <authorList>
            <person name="Kucharzyk K."/>
            <person name="Murdoch R.W."/>
            <person name="Higgins S."/>
            <person name="Loffler F."/>
        </authorList>
    </citation>
    <scope>NUCLEOTIDE SEQUENCE</scope>
</reference>
<feature type="transmembrane region" description="Helical" evidence="1">
    <location>
        <begin position="114"/>
        <end position="131"/>
    </location>
</feature>
<keyword evidence="1" id="KW-0472">Membrane</keyword>